<dbReference type="AlphaFoldDB" id="A0A9D2JZ04"/>
<organism evidence="1 2">
    <name type="scientific">Candidatus Atopostipes pullistercoris</name>
    <dbReference type="NCBI Taxonomy" id="2838467"/>
    <lineage>
        <taxon>Bacteria</taxon>
        <taxon>Bacillati</taxon>
        <taxon>Bacillota</taxon>
        <taxon>Bacilli</taxon>
        <taxon>Lactobacillales</taxon>
        <taxon>Carnobacteriaceae</taxon>
        <taxon>Atopostipes</taxon>
    </lineage>
</organism>
<reference evidence="1" key="2">
    <citation type="submission" date="2021-04" db="EMBL/GenBank/DDBJ databases">
        <authorList>
            <person name="Gilroy R."/>
        </authorList>
    </citation>
    <scope>NUCLEOTIDE SEQUENCE</scope>
    <source>
        <strain evidence="1">CHK169-4300</strain>
    </source>
</reference>
<name>A0A9D2JZ04_9LACT</name>
<proteinExistence type="predicted"/>
<evidence type="ECO:0000313" key="2">
    <source>
        <dbReference type="Proteomes" id="UP000824106"/>
    </source>
</evidence>
<dbReference type="EMBL" id="DXAZ01000134">
    <property type="protein sequence ID" value="HIZ71738.1"/>
    <property type="molecule type" value="Genomic_DNA"/>
</dbReference>
<protein>
    <submittedName>
        <fullName evidence="1">Uncharacterized protein</fullName>
    </submittedName>
</protein>
<reference evidence="1" key="1">
    <citation type="journal article" date="2021" name="PeerJ">
        <title>Extensive microbial diversity within the chicken gut microbiome revealed by metagenomics and culture.</title>
        <authorList>
            <person name="Gilroy R."/>
            <person name="Ravi A."/>
            <person name="Getino M."/>
            <person name="Pursley I."/>
            <person name="Horton D.L."/>
            <person name="Alikhan N.F."/>
            <person name="Baker D."/>
            <person name="Gharbi K."/>
            <person name="Hall N."/>
            <person name="Watson M."/>
            <person name="Adriaenssens E.M."/>
            <person name="Foster-Nyarko E."/>
            <person name="Jarju S."/>
            <person name="Secka A."/>
            <person name="Antonio M."/>
            <person name="Oren A."/>
            <person name="Chaudhuri R.R."/>
            <person name="La Ragione R."/>
            <person name="Hildebrand F."/>
            <person name="Pallen M.J."/>
        </authorList>
    </citation>
    <scope>NUCLEOTIDE SEQUENCE</scope>
    <source>
        <strain evidence="1">CHK169-4300</strain>
    </source>
</reference>
<accession>A0A9D2JZ04</accession>
<gene>
    <name evidence="1" type="ORF">H9808_08270</name>
</gene>
<dbReference type="Proteomes" id="UP000824106">
    <property type="component" value="Unassembled WGS sequence"/>
</dbReference>
<sequence length="63" mass="7366">MNLFIICFVLAALLYVLTLPFVGKRAKKAHTEEMPIRGYSERFPWEEDRIAYNRKHGLPDDAI</sequence>
<comment type="caution">
    <text evidence="1">The sequence shown here is derived from an EMBL/GenBank/DDBJ whole genome shotgun (WGS) entry which is preliminary data.</text>
</comment>
<evidence type="ECO:0000313" key="1">
    <source>
        <dbReference type="EMBL" id="HIZ71738.1"/>
    </source>
</evidence>